<protein>
    <submittedName>
        <fullName evidence="4">Uncharacterized protein</fullName>
    </submittedName>
</protein>
<dbReference type="InterPro" id="IPR045275">
    <property type="entry name" value="MscS_archaea/bacteria_type"/>
</dbReference>
<evidence type="ECO:0000256" key="1">
    <source>
        <dbReference type="SAM" id="MobiDB-lite"/>
    </source>
</evidence>
<dbReference type="AlphaFoldDB" id="A0A814V5Y3"/>
<sequence length="319" mass="35219">MYYRSLLIISRLNLNTIHIASRCLVASHNNQLIYSTQQHYRYLSQNTTNKKSPGRLRRFFRWFKRKDAPNDSISSTKPLTTMQQLKRSFALAPIIERFFLRSHIIEDEDLARLISKTAAITSYAIIGVTTLGTLGVDTKPLLAGIGITGFTVGFALKEVATNFISGIFLVINKPFVRGCRIKIHGSGGGIEGLVHFIDIRYVHLKTKNHGIVMVPSAIIYTNAFTVFPADDEANAGFLDMTKPLTTDDEANAGFLDMTKPLTSDATKPSENVPLSSSLSSSSSSSSVSKITMSKEKQLKMNFDGEPAGLFKKSSLNEKS</sequence>
<dbReference type="Pfam" id="PF00924">
    <property type="entry name" value="MS_channel_2nd"/>
    <property type="match status" value="1"/>
</dbReference>
<dbReference type="InterPro" id="IPR010920">
    <property type="entry name" value="LSM_dom_sf"/>
</dbReference>
<organism evidence="4">
    <name type="scientific">Rotaria magnacalcarata</name>
    <dbReference type="NCBI Taxonomy" id="392030"/>
    <lineage>
        <taxon>Eukaryota</taxon>
        <taxon>Metazoa</taxon>
        <taxon>Spiralia</taxon>
        <taxon>Gnathifera</taxon>
        <taxon>Rotifera</taxon>
        <taxon>Eurotatoria</taxon>
        <taxon>Bdelloidea</taxon>
        <taxon>Philodinida</taxon>
        <taxon>Philodinidae</taxon>
        <taxon>Rotaria</taxon>
    </lineage>
</organism>
<dbReference type="EMBL" id="CAJNOV010004592">
    <property type="protein sequence ID" value="CAF1181062.1"/>
    <property type="molecule type" value="Genomic_DNA"/>
</dbReference>
<feature type="compositionally biased region" description="Low complexity" evidence="1">
    <location>
        <begin position="274"/>
        <end position="288"/>
    </location>
</feature>
<dbReference type="PANTHER" id="PTHR30221:SF1">
    <property type="entry name" value="SMALL-CONDUCTANCE MECHANOSENSITIVE CHANNEL"/>
    <property type="match status" value="1"/>
</dbReference>
<dbReference type="SUPFAM" id="SSF82861">
    <property type="entry name" value="Mechanosensitive channel protein MscS (YggB), transmembrane region"/>
    <property type="match status" value="1"/>
</dbReference>
<accession>A0A814V5Y3</accession>
<dbReference type="GO" id="GO:0008381">
    <property type="term" value="F:mechanosensitive monoatomic ion channel activity"/>
    <property type="evidence" value="ECO:0007669"/>
    <property type="project" value="InterPro"/>
</dbReference>
<gene>
    <name evidence="4" type="ORF">CJN711_LOCUS11020</name>
</gene>
<evidence type="ECO:0000259" key="2">
    <source>
        <dbReference type="Pfam" id="PF00924"/>
    </source>
</evidence>
<evidence type="ECO:0000259" key="3">
    <source>
        <dbReference type="Pfam" id="PF21088"/>
    </source>
</evidence>
<feature type="domain" description="Mechanosensitive ion channel transmembrane helices 2/3" evidence="3">
    <location>
        <begin position="119"/>
        <end position="157"/>
    </location>
</feature>
<feature type="compositionally biased region" description="Polar residues" evidence="1">
    <location>
        <begin position="260"/>
        <end position="273"/>
    </location>
</feature>
<dbReference type="InterPro" id="IPR011014">
    <property type="entry name" value="MscS_channel_TM-2"/>
</dbReference>
<dbReference type="InterPro" id="IPR049142">
    <property type="entry name" value="MS_channel_1st"/>
</dbReference>
<dbReference type="GO" id="GO:0016020">
    <property type="term" value="C:membrane"/>
    <property type="evidence" value="ECO:0007669"/>
    <property type="project" value="InterPro"/>
</dbReference>
<dbReference type="Gene3D" id="1.10.287.1260">
    <property type="match status" value="1"/>
</dbReference>
<proteinExistence type="predicted"/>
<name>A0A814V5Y3_9BILA</name>
<feature type="region of interest" description="Disordered" evidence="1">
    <location>
        <begin position="259"/>
        <end position="319"/>
    </location>
</feature>
<dbReference type="Proteomes" id="UP000663855">
    <property type="component" value="Unassembled WGS sequence"/>
</dbReference>
<comment type="caution">
    <text evidence="4">The sequence shown here is derived from an EMBL/GenBank/DDBJ whole genome shotgun (WGS) entry which is preliminary data.</text>
</comment>
<dbReference type="Pfam" id="PF21088">
    <property type="entry name" value="MS_channel_1st"/>
    <property type="match status" value="1"/>
</dbReference>
<reference evidence="4" key="1">
    <citation type="submission" date="2021-02" db="EMBL/GenBank/DDBJ databases">
        <authorList>
            <person name="Nowell W R."/>
        </authorList>
    </citation>
    <scope>NUCLEOTIDE SEQUENCE</scope>
</reference>
<dbReference type="InterPro" id="IPR006685">
    <property type="entry name" value="MscS_channel_2nd"/>
</dbReference>
<evidence type="ECO:0000313" key="4">
    <source>
        <dbReference type="EMBL" id="CAF1181062.1"/>
    </source>
</evidence>
<dbReference type="SUPFAM" id="SSF50182">
    <property type="entry name" value="Sm-like ribonucleoproteins"/>
    <property type="match status" value="1"/>
</dbReference>
<dbReference type="PANTHER" id="PTHR30221">
    <property type="entry name" value="SMALL-CONDUCTANCE MECHANOSENSITIVE CHANNEL"/>
    <property type="match status" value="1"/>
</dbReference>
<feature type="domain" description="Mechanosensitive ion channel MscS" evidence="2">
    <location>
        <begin position="159"/>
        <end position="224"/>
    </location>
</feature>